<protein>
    <submittedName>
        <fullName evidence="2">Uncharacterized protein</fullName>
    </submittedName>
</protein>
<reference evidence="2" key="1">
    <citation type="submission" date="2015-04" db="UniProtKB">
        <authorList>
            <consortium name="EnsemblPlants"/>
        </authorList>
    </citation>
    <scope>IDENTIFICATION</scope>
</reference>
<keyword evidence="3" id="KW-1185">Reference proteome</keyword>
<feature type="region of interest" description="Disordered" evidence="1">
    <location>
        <begin position="1"/>
        <end position="27"/>
    </location>
</feature>
<accession>A0A0E0B9P5</accession>
<organism evidence="2">
    <name type="scientific">Oryza glumipatula</name>
    <dbReference type="NCBI Taxonomy" id="40148"/>
    <lineage>
        <taxon>Eukaryota</taxon>
        <taxon>Viridiplantae</taxon>
        <taxon>Streptophyta</taxon>
        <taxon>Embryophyta</taxon>
        <taxon>Tracheophyta</taxon>
        <taxon>Spermatophyta</taxon>
        <taxon>Magnoliopsida</taxon>
        <taxon>Liliopsida</taxon>
        <taxon>Poales</taxon>
        <taxon>Poaceae</taxon>
        <taxon>BOP clade</taxon>
        <taxon>Oryzoideae</taxon>
        <taxon>Oryzeae</taxon>
        <taxon>Oryzinae</taxon>
        <taxon>Oryza</taxon>
    </lineage>
</organism>
<dbReference type="HOGENOM" id="CLU_109124_0_0_1"/>
<sequence length="221" mass="23699">MGRQRGGRRQRRATPAVNELPSKAMGDAAVMKVDTGGTSRSARQTALLHLKPEPKPICQTRWPRRTRPLASASITFVRVVTSMPGARAMAGGGGGGASQMQPSSSLYHSTTARGSSSTSAGRRRAGRLGRAWGRRSQRGGGPEQDEDGGGRGGDSTGRRWRLEVLTVMVAKRQWRAGDVATRGGSGRAWQRLWRGGGEVKEVAGGGGEWPDRRPFFFFDVA</sequence>
<feature type="compositionally biased region" description="Basic residues" evidence="1">
    <location>
        <begin position="121"/>
        <end position="137"/>
    </location>
</feature>
<evidence type="ECO:0000313" key="2">
    <source>
        <dbReference type="EnsemblPlants" id="OGLUM10G07590.1"/>
    </source>
</evidence>
<reference evidence="2" key="2">
    <citation type="submission" date="2018-05" db="EMBL/GenBank/DDBJ databases">
        <title>OgluRS3 (Oryza glumaepatula Reference Sequence Version 3).</title>
        <authorList>
            <person name="Zhang J."/>
            <person name="Kudrna D."/>
            <person name="Lee S."/>
            <person name="Talag J."/>
            <person name="Welchert J."/>
            <person name="Wing R.A."/>
        </authorList>
    </citation>
    <scope>NUCLEOTIDE SEQUENCE [LARGE SCALE GENOMIC DNA]</scope>
</reference>
<dbReference type="Proteomes" id="UP000026961">
    <property type="component" value="Chromosome 10"/>
</dbReference>
<evidence type="ECO:0000256" key="1">
    <source>
        <dbReference type="SAM" id="MobiDB-lite"/>
    </source>
</evidence>
<feature type="compositionally biased region" description="Low complexity" evidence="1">
    <location>
        <begin position="98"/>
        <end position="120"/>
    </location>
</feature>
<name>A0A0E0B9P5_9ORYZ</name>
<proteinExistence type="predicted"/>
<evidence type="ECO:0000313" key="3">
    <source>
        <dbReference type="Proteomes" id="UP000026961"/>
    </source>
</evidence>
<dbReference type="Gramene" id="OGLUM10G07590.1">
    <property type="protein sequence ID" value="OGLUM10G07590.1"/>
    <property type="gene ID" value="OGLUM10G07590"/>
</dbReference>
<dbReference type="EnsemblPlants" id="OGLUM10G07590.1">
    <property type="protein sequence ID" value="OGLUM10G07590.1"/>
    <property type="gene ID" value="OGLUM10G07590"/>
</dbReference>
<feature type="region of interest" description="Disordered" evidence="1">
    <location>
        <begin position="89"/>
        <end position="157"/>
    </location>
</feature>
<feature type="compositionally biased region" description="Basic residues" evidence="1">
    <location>
        <begin position="1"/>
        <end position="12"/>
    </location>
</feature>
<dbReference type="AlphaFoldDB" id="A0A0E0B9P5"/>